<proteinExistence type="predicted"/>
<dbReference type="Gene3D" id="2.30.29.30">
    <property type="entry name" value="Pleckstrin-homology domain (PH domain)/Phosphotyrosine-binding domain (PTB)"/>
    <property type="match status" value="1"/>
</dbReference>
<dbReference type="RefSeq" id="XP_024576695.1">
    <property type="nucleotide sequence ID" value="XM_024725972.1"/>
</dbReference>
<keyword evidence="3" id="KW-1185">Reference proteome</keyword>
<evidence type="ECO:0000313" key="2">
    <source>
        <dbReference type="EMBL" id="CEG40326.1"/>
    </source>
</evidence>
<evidence type="ECO:0000259" key="1">
    <source>
        <dbReference type="PROSITE" id="PS50003"/>
    </source>
</evidence>
<protein>
    <recommendedName>
        <fullName evidence="1">PH domain-containing protein</fullName>
    </recommendedName>
</protein>
<dbReference type="OrthoDB" id="102059at2759"/>
<name>A0A0P1AHK7_PLAHL</name>
<dbReference type="PROSITE" id="PS50003">
    <property type="entry name" value="PH_DOMAIN"/>
    <property type="match status" value="1"/>
</dbReference>
<dbReference type="AlphaFoldDB" id="A0A0P1AHK7"/>
<dbReference type="SUPFAM" id="SSF50729">
    <property type="entry name" value="PH domain-like"/>
    <property type="match status" value="1"/>
</dbReference>
<dbReference type="Pfam" id="PF00169">
    <property type="entry name" value="PH"/>
    <property type="match status" value="1"/>
</dbReference>
<organism evidence="2 3">
    <name type="scientific">Plasmopara halstedii</name>
    <name type="common">Downy mildew of sunflower</name>
    <dbReference type="NCBI Taxonomy" id="4781"/>
    <lineage>
        <taxon>Eukaryota</taxon>
        <taxon>Sar</taxon>
        <taxon>Stramenopiles</taxon>
        <taxon>Oomycota</taxon>
        <taxon>Peronosporomycetes</taxon>
        <taxon>Peronosporales</taxon>
        <taxon>Peronosporaceae</taxon>
        <taxon>Plasmopara</taxon>
    </lineage>
</organism>
<evidence type="ECO:0000313" key="3">
    <source>
        <dbReference type="Proteomes" id="UP000054928"/>
    </source>
</evidence>
<dbReference type="OMA" id="FYVIKAN"/>
<dbReference type="InterPro" id="IPR011993">
    <property type="entry name" value="PH-like_dom_sf"/>
</dbReference>
<dbReference type="Proteomes" id="UP000054928">
    <property type="component" value="Unassembled WGS sequence"/>
</dbReference>
<dbReference type="EMBL" id="CCYD01000472">
    <property type="protein sequence ID" value="CEG40326.1"/>
    <property type="molecule type" value="Genomic_DNA"/>
</dbReference>
<reference evidence="3" key="1">
    <citation type="submission" date="2014-09" db="EMBL/GenBank/DDBJ databases">
        <authorList>
            <person name="Sharma Rahul"/>
            <person name="Thines Marco"/>
        </authorList>
    </citation>
    <scope>NUCLEOTIDE SEQUENCE [LARGE SCALE GENOMIC DNA]</scope>
</reference>
<accession>A0A0P1AHK7</accession>
<dbReference type="InterPro" id="IPR001849">
    <property type="entry name" value="PH_domain"/>
</dbReference>
<sequence>MRLIRDVRRFDCETQRRRSRRSLLRKWLALSHSEDDQCVEDYKQQEVLHGPFSLCITRRTVSPLTPSLKKAQSPLAVRWSSCIEAFRLRDNGNAQRRVRFAEREEECSRPIFTTEEKALYHYSAEELENMAAFASQSVHRESRFAGQPKGTILEQGFLSLPVHAPFVQSKRYYCLLRGHQIQMYSSAAHAAKNSGLKGEITILRAQDCETLSMKKKFALFGASMPAQLSLMFYVIKANGERIIFTADTKSSKCNWVHSLTQVTYVGEKDNYTALPPIRSRSSSAPTKFCNLSPVPEVETDEEIHDNVTAVSKHKLKLKLTKFHLLSSLSRQQAVPELKLTKFPCGCLSSYSFFGIP</sequence>
<feature type="domain" description="PH" evidence="1">
    <location>
        <begin position="151"/>
        <end position="264"/>
    </location>
</feature>
<dbReference type="SMART" id="SM00233">
    <property type="entry name" value="PH"/>
    <property type="match status" value="1"/>
</dbReference>
<dbReference type="GeneID" id="36405587"/>